<protein>
    <submittedName>
        <fullName evidence="14">PDF receptor-like</fullName>
    </submittedName>
</protein>
<feature type="transmembrane region" description="Helical" evidence="10">
    <location>
        <begin position="237"/>
        <end position="259"/>
    </location>
</feature>
<dbReference type="PRINTS" id="PR00249">
    <property type="entry name" value="GPCRSECRETIN"/>
</dbReference>
<dbReference type="PROSITE" id="PS50227">
    <property type="entry name" value="G_PROTEIN_RECEP_F2_3"/>
    <property type="match status" value="1"/>
</dbReference>
<feature type="transmembrane region" description="Helical" evidence="10">
    <location>
        <begin position="350"/>
        <end position="372"/>
    </location>
</feature>
<feature type="transmembrane region" description="Helical" evidence="10">
    <location>
        <begin position="113"/>
        <end position="138"/>
    </location>
</feature>
<feature type="transmembrane region" description="Helical" evidence="10">
    <location>
        <begin position="318"/>
        <end position="338"/>
    </location>
</feature>
<dbReference type="InterPro" id="IPR001879">
    <property type="entry name" value="GPCR_2_extracellular_dom"/>
</dbReference>
<evidence type="ECO:0000256" key="9">
    <source>
        <dbReference type="ARBA" id="ARBA00023224"/>
    </source>
</evidence>
<organism evidence="13 14">
    <name type="scientific">Crassostrea virginica</name>
    <name type="common">Eastern oyster</name>
    <dbReference type="NCBI Taxonomy" id="6565"/>
    <lineage>
        <taxon>Eukaryota</taxon>
        <taxon>Metazoa</taxon>
        <taxon>Spiralia</taxon>
        <taxon>Lophotrochozoa</taxon>
        <taxon>Mollusca</taxon>
        <taxon>Bivalvia</taxon>
        <taxon>Autobranchia</taxon>
        <taxon>Pteriomorphia</taxon>
        <taxon>Ostreida</taxon>
        <taxon>Ostreoidea</taxon>
        <taxon>Ostreidae</taxon>
        <taxon>Crassostrea</taxon>
    </lineage>
</organism>
<dbReference type="SMART" id="SM00008">
    <property type="entry name" value="HormR"/>
    <property type="match status" value="1"/>
</dbReference>
<dbReference type="InterPro" id="IPR017981">
    <property type="entry name" value="GPCR_2-like_7TM"/>
</dbReference>
<dbReference type="Pfam" id="PF02793">
    <property type="entry name" value="HRM"/>
    <property type="match status" value="1"/>
</dbReference>
<name>A0A8B8E6G7_CRAVI</name>
<dbReference type="GO" id="GO:0007188">
    <property type="term" value="P:adenylate cyclase-modulating G protein-coupled receptor signaling pathway"/>
    <property type="evidence" value="ECO:0007669"/>
    <property type="project" value="TreeGrafter"/>
</dbReference>
<keyword evidence="5 10" id="KW-1133">Transmembrane helix</keyword>
<evidence type="ECO:0000256" key="8">
    <source>
        <dbReference type="ARBA" id="ARBA00023170"/>
    </source>
</evidence>
<evidence type="ECO:0000313" key="14">
    <source>
        <dbReference type="RefSeq" id="XP_022335011.1"/>
    </source>
</evidence>
<keyword evidence="3" id="KW-1003">Cell membrane</keyword>
<evidence type="ECO:0000256" key="7">
    <source>
        <dbReference type="ARBA" id="ARBA00023136"/>
    </source>
</evidence>
<evidence type="ECO:0000256" key="5">
    <source>
        <dbReference type="ARBA" id="ARBA00022989"/>
    </source>
</evidence>
<dbReference type="PROSITE" id="PS50261">
    <property type="entry name" value="G_PROTEIN_RECEP_F2_4"/>
    <property type="match status" value="1"/>
</dbReference>
<dbReference type="InterPro" id="IPR050332">
    <property type="entry name" value="GPCR_2"/>
</dbReference>
<evidence type="ECO:0000256" key="1">
    <source>
        <dbReference type="ARBA" id="ARBA00004651"/>
    </source>
</evidence>
<comment type="similarity">
    <text evidence="2">Belongs to the G-protein coupled receptor 2 family.</text>
</comment>
<keyword evidence="4 10" id="KW-0812">Transmembrane</keyword>
<evidence type="ECO:0000313" key="13">
    <source>
        <dbReference type="Proteomes" id="UP000694844"/>
    </source>
</evidence>
<dbReference type="PANTHER" id="PTHR45620">
    <property type="entry name" value="PDF RECEPTOR-LIKE PROTEIN-RELATED"/>
    <property type="match status" value="1"/>
</dbReference>
<evidence type="ECO:0000256" key="6">
    <source>
        <dbReference type="ARBA" id="ARBA00023040"/>
    </source>
</evidence>
<dbReference type="KEGG" id="cvn:111131664"/>
<evidence type="ECO:0000259" key="11">
    <source>
        <dbReference type="PROSITE" id="PS50227"/>
    </source>
</evidence>
<dbReference type="InterPro" id="IPR036445">
    <property type="entry name" value="GPCR_2_extracell_dom_sf"/>
</dbReference>
<dbReference type="GO" id="GO:0005886">
    <property type="term" value="C:plasma membrane"/>
    <property type="evidence" value="ECO:0007669"/>
    <property type="project" value="UniProtKB-SubCell"/>
</dbReference>
<accession>A0A8B8E6G7</accession>
<dbReference type="GeneID" id="111131664"/>
<reference evidence="13" key="1">
    <citation type="submission" date="2024-06" db="UniProtKB">
        <authorList>
            <consortium name="RefSeq"/>
        </authorList>
    </citation>
    <scope>NUCLEOTIDE SEQUENCE [LARGE SCALE GENOMIC DNA]</scope>
</reference>
<keyword evidence="6" id="KW-0297">G-protein coupled receptor</keyword>
<dbReference type="Gene3D" id="1.20.1070.10">
    <property type="entry name" value="Rhodopsin 7-helix transmembrane proteins"/>
    <property type="match status" value="1"/>
</dbReference>
<feature type="domain" description="G-protein coupled receptors family 2 profile 2" evidence="12">
    <location>
        <begin position="113"/>
        <end position="373"/>
    </location>
</feature>
<evidence type="ECO:0000256" key="3">
    <source>
        <dbReference type="ARBA" id="ARBA00022475"/>
    </source>
</evidence>
<comment type="subcellular location">
    <subcellularLocation>
        <location evidence="1">Cell membrane</location>
        <topology evidence="1">Multi-pass membrane protein</topology>
    </subcellularLocation>
</comment>
<dbReference type="Gene3D" id="4.10.1240.10">
    <property type="entry name" value="GPCR, family 2, extracellular hormone receptor domain"/>
    <property type="match status" value="1"/>
</dbReference>
<evidence type="ECO:0000256" key="4">
    <source>
        <dbReference type="ARBA" id="ARBA00022692"/>
    </source>
</evidence>
<dbReference type="AlphaFoldDB" id="A0A8B8E6G7"/>
<dbReference type="PANTHER" id="PTHR45620:SF17">
    <property type="entry name" value="PDF RECEPTOR"/>
    <property type="match status" value="1"/>
</dbReference>
<gene>
    <name evidence="14" type="primary">LOC111131664</name>
</gene>
<evidence type="ECO:0000256" key="10">
    <source>
        <dbReference type="SAM" id="Phobius"/>
    </source>
</evidence>
<dbReference type="GO" id="GO:0007166">
    <property type="term" value="P:cell surface receptor signaling pathway"/>
    <property type="evidence" value="ECO:0007669"/>
    <property type="project" value="InterPro"/>
</dbReference>
<keyword evidence="7 10" id="KW-0472">Membrane</keyword>
<proteinExistence type="inferred from homology"/>
<evidence type="ECO:0000259" key="12">
    <source>
        <dbReference type="PROSITE" id="PS50261"/>
    </source>
</evidence>
<dbReference type="OrthoDB" id="5967113at2759"/>
<dbReference type="InterPro" id="IPR000832">
    <property type="entry name" value="GPCR_2_secretin-like"/>
</dbReference>
<feature type="transmembrane region" description="Helical" evidence="10">
    <location>
        <begin position="208"/>
        <end position="225"/>
    </location>
</feature>
<dbReference type="Proteomes" id="UP000694844">
    <property type="component" value="Chromosome 1"/>
</dbReference>
<dbReference type="RefSeq" id="XP_022335011.1">
    <property type="nucleotide sequence ID" value="XM_022479303.1"/>
</dbReference>
<keyword evidence="9" id="KW-0807">Transducer</keyword>
<keyword evidence="13" id="KW-1185">Reference proteome</keyword>
<feature type="transmembrane region" description="Helical" evidence="10">
    <location>
        <begin position="158"/>
        <end position="178"/>
    </location>
</feature>
<feature type="domain" description="G-protein coupled receptors family 2 profile 1" evidence="11">
    <location>
        <begin position="13"/>
        <end position="97"/>
    </location>
</feature>
<evidence type="ECO:0000256" key="2">
    <source>
        <dbReference type="ARBA" id="ARBA00005314"/>
    </source>
</evidence>
<sequence>MLKNTSWDLPSTDCGEGLDLLPLLINGTFCAGVHDGIMCWPPVLAGNTIRKKCPSFHGFDSSKEAVRKCGRNGSWEDIEESIVTIFKTNFAECVIPDDIDVFRRFDDHARDSALVMSAVALSLLILSLLSILVVFLLYYCILPKFVNTILHVRIHKTLFGAAILDILVKMTSHILLLYELNNISFLNSVFFTEFVCKFLATFKQYTEIVFLGWIAMESNFLQILCKSEHLGSSGFTIYCIVGWGLPIVPLTLWVVTLVVDHKVQCWIDHTSHPVMWVIDIYKLFILTVTFVFLLVALVRLNMKEYRDKVYDLSKMKYAVTLTFVYLGCVVCSCALVILPKHFPLGEHQAVQYLSVIMTSSMGLGAAIVYAFANKDFIKFLRHNDVRMRFGKYLALNVP</sequence>
<dbReference type="SUPFAM" id="SSF111418">
    <property type="entry name" value="Hormone receptor domain"/>
    <property type="match status" value="1"/>
</dbReference>
<feature type="transmembrane region" description="Helical" evidence="10">
    <location>
        <begin position="279"/>
        <end position="298"/>
    </location>
</feature>
<dbReference type="GO" id="GO:0008528">
    <property type="term" value="F:G protein-coupled peptide receptor activity"/>
    <property type="evidence" value="ECO:0007669"/>
    <property type="project" value="TreeGrafter"/>
</dbReference>
<reference evidence="14" key="2">
    <citation type="submission" date="2025-08" db="UniProtKB">
        <authorList>
            <consortium name="RefSeq"/>
        </authorList>
    </citation>
    <scope>IDENTIFICATION</scope>
    <source>
        <tissue evidence="14">Whole sample</tissue>
    </source>
</reference>
<dbReference type="Pfam" id="PF00002">
    <property type="entry name" value="7tm_2"/>
    <property type="match status" value="1"/>
</dbReference>
<keyword evidence="8" id="KW-0675">Receptor</keyword>